<dbReference type="CDD" id="cd10229">
    <property type="entry name" value="ASKHA_NBD_HSP70_HSPA12"/>
    <property type="match status" value="3"/>
</dbReference>
<gene>
    <name evidence="5" type="ORF">MGAL_10B073443</name>
</gene>
<dbReference type="Pfam" id="PF00012">
    <property type="entry name" value="HSP70"/>
    <property type="match status" value="2"/>
</dbReference>
<feature type="non-terminal residue" evidence="5">
    <location>
        <position position="1734"/>
    </location>
</feature>
<comment type="caution">
    <text evidence="5">The sequence shown here is derived from an EMBL/GenBank/DDBJ whole genome shotgun (WGS) entry which is preliminary data.</text>
</comment>
<keyword evidence="6" id="KW-1185">Reference proteome</keyword>
<dbReference type="PANTHER" id="PTHR14187:SF5">
    <property type="entry name" value="HEAT SHOCK 70 KDA PROTEIN 12A"/>
    <property type="match status" value="1"/>
</dbReference>
<evidence type="ECO:0000256" key="3">
    <source>
        <dbReference type="ARBA" id="ARBA00022840"/>
    </source>
</evidence>
<organism evidence="5 6">
    <name type="scientific">Mytilus galloprovincialis</name>
    <name type="common">Mediterranean mussel</name>
    <dbReference type="NCBI Taxonomy" id="29158"/>
    <lineage>
        <taxon>Eukaryota</taxon>
        <taxon>Metazoa</taxon>
        <taxon>Spiralia</taxon>
        <taxon>Lophotrochozoa</taxon>
        <taxon>Mollusca</taxon>
        <taxon>Bivalvia</taxon>
        <taxon>Autobranchia</taxon>
        <taxon>Pteriomorphia</taxon>
        <taxon>Mytilida</taxon>
        <taxon>Mytiloidea</taxon>
        <taxon>Mytilidae</taxon>
        <taxon>Mytilinae</taxon>
        <taxon>Mytilus</taxon>
    </lineage>
</organism>
<dbReference type="SUPFAM" id="SSF53067">
    <property type="entry name" value="Actin-like ATPase domain"/>
    <property type="match status" value="6"/>
</dbReference>
<dbReference type="Proteomes" id="UP000596742">
    <property type="component" value="Unassembled WGS sequence"/>
</dbReference>
<evidence type="ECO:0000313" key="5">
    <source>
        <dbReference type="EMBL" id="VDI83371.1"/>
    </source>
</evidence>
<dbReference type="Gene3D" id="3.90.640.10">
    <property type="entry name" value="Actin, Chain A, domain 4"/>
    <property type="match status" value="1"/>
</dbReference>
<dbReference type="InterPro" id="IPR043129">
    <property type="entry name" value="ATPase_NBD"/>
</dbReference>
<dbReference type="GO" id="GO:0005524">
    <property type="term" value="F:ATP binding"/>
    <property type="evidence" value="ECO:0007669"/>
    <property type="project" value="UniProtKB-KW"/>
</dbReference>
<evidence type="ECO:0008006" key="7">
    <source>
        <dbReference type="Google" id="ProtNLM"/>
    </source>
</evidence>
<evidence type="ECO:0000256" key="2">
    <source>
        <dbReference type="ARBA" id="ARBA00022741"/>
    </source>
</evidence>
<reference evidence="5" key="1">
    <citation type="submission" date="2018-11" db="EMBL/GenBank/DDBJ databases">
        <authorList>
            <person name="Alioto T."/>
            <person name="Alioto T."/>
        </authorList>
    </citation>
    <scope>NUCLEOTIDE SEQUENCE</scope>
</reference>
<evidence type="ECO:0000256" key="1">
    <source>
        <dbReference type="ARBA" id="ARBA00007381"/>
    </source>
</evidence>
<accession>A0A8B6HQN9</accession>
<feature type="region of interest" description="Disordered" evidence="4">
    <location>
        <begin position="51"/>
        <end position="71"/>
    </location>
</feature>
<dbReference type="EMBL" id="UYJE01010457">
    <property type="protein sequence ID" value="VDI83371.1"/>
    <property type="molecule type" value="Genomic_DNA"/>
</dbReference>
<dbReference type="OrthoDB" id="2963168at2759"/>
<feature type="non-terminal residue" evidence="5">
    <location>
        <position position="1"/>
    </location>
</feature>
<dbReference type="PANTHER" id="PTHR14187">
    <property type="entry name" value="ALPHA KINASE/ELONGATION FACTOR 2 KINASE"/>
    <property type="match status" value="1"/>
</dbReference>
<comment type="similarity">
    <text evidence="1">Belongs to the heat shock protein 70 family.</text>
</comment>
<dbReference type="Gene3D" id="3.30.420.40">
    <property type="match status" value="4"/>
</dbReference>
<protein>
    <recommendedName>
        <fullName evidence="7">Heat shock 70 kDa protein 12A</fullName>
    </recommendedName>
</protein>
<dbReference type="GO" id="GO:0140662">
    <property type="term" value="F:ATP-dependent protein folding chaperone"/>
    <property type="evidence" value="ECO:0007669"/>
    <property type="project" value="InterPro"/>
</dbReference>
<evidence type="ECO:0000256" key="4">
    <source>
        <dbReference type="SAM" id="MobiDB-lite"/>
    </source>
</evidence>
<feature type="compositionally biased region" description="Polar residues" evidence="4">
    <location>
        <begin position="51"/>
        <end position="64"/>
    </location>
</feature>
<sequence length="1734" mass="197433">SDQIPSVGPMLGIEKVTNCRWFRHENNEERSNTMQRLSGLRFRTTEKTLFKSNSTNQPYNSQKSTEGRRRKTYSTAIHWDDRELARHAAIDFGTTYSGYAFSLKDTFNNEPMTIHTNQAWNAGGKQLLSLKTPTCLLLDSNKQFDSFGYEAEEKYAEIVMDNDQDNYYYFHRFKMCLHTNKYRKASDPNDYTTIPIDVFALSIMALKNHLMASLETQGTGVESNDIRWVLTVPAIWTDNAKQFMRESAERAGIPKANLLLALEPEAASIYCQYLPTDKLVGIEPGFTMSETGTKYMIVDLGGGTADITVHEKLSDGCLKELCRATGGDCGGTCVDLEYIQVLIKIVGAPLIELMKRENPESYLDFIREFETAKRNRPSDNKKVNMIIPFTTLNTLCRTHLKEDFKTAIASSPFSNSIVIRGDKIRIDVKVFKKMFEKTVENILQLIRDIIIFKWKSHARSIKFSLLEAVSVHDKKHRRLSDGVWRCKDAFDKILEKDSVIPIGTTTRRKYTTQTNVSRIWFRVFASENNNPVHTTDDGCSFLGDIAIDISDSSSRQVLEVNERKIHGVKWMIASEIEEVGNRSDGVTGHLVSLETYCLNEVIVHVKTKHERNMETIDFGTTYSGYAFSTRSDFKKNPLQIQANHAWNAGSRQLMSLKAPTCLLLDSDKNIVAFGYEAENRYAELVMDEEHHDYYYFHRFKMRLYNAKNVSKELIIEDITGKSASALDIFSLAIRALKDHLLNSIRQQFVDIQMDDIRWVLTVPAIWSDGAKQFMRRSAEMAGISSNKLRIALEPEAASIYCQHLPTEKLEGAKGFAVATVGTKYMVVDLGGGTVDITVHEKRNDETLKEICRASGGEYGGTSVDREFMNMIENITGTEAMNAFKRESLDSYLDLSREFENRKRNLRPTIAGIPNAISERIAKQKRTITVQLTGTGKAQHMDKKRDLGFPNNILLFERNCDTDVLTNNNYFKYTLTDTKLKFGKRIGTLLHLLYTNFHKKYLNHIKRCVLLKIPICRLVFRDTRYYIKMAMNPNYILVAAIDFGTTYSGYAFSMRHSFKNQPMTIHTNQCWNAGSQQLISLKTPTCLLLDANKQFDSFGYEAENKYAEIVMEKEQHNYYYFHRFKMCLHKHKDVSMELLLEDITGKPMPTIDVFTLSIMAMKDHLMSYLIKQGTKLELNDIRWVLSVPAIWTDISKQFMRESAVKRRGTADQISSAVDLGGGTADITVHEKMLGGHLKELCRATGGDCGGTCVDAEYIQLLIKIVGAPILKIMKQEYLESYLDLLRDFETTKRTIKPGSKKVRMVIPFSTLNTLCEMHLKENFRSVIKSSSFSDSIVIRGDKVHIDANVLRKLFDKTIANILLLIKETLQMESARSLNKIILVGGFSNCVLVQEAVRREFPNCTVIIPFDPGLSVLQGAVLFGHKSDVISSRISRFTYGISFNPKFDPAIHDEKYRFLSDGVWRCKNAFDKILEKDSVIPIGTVIHRKYNTKINVNKIGLKLFASEQHNPVYTADDDCFSLGNIGIDVSDSSRCQVLEVGFIFGNTELSLTVIEAASGRRTTFFTLTELKYFALPQINRSARKQTQLFFLKTKSHLVSSPIFFISWRDIVKFLRNGSSYLRSNLPVPSPSSNAKCSLEVLNRFILALCSLHIFGKILRSVYSLASDRVCNKSHAANINPKKTLKCTINWDMSNTRSPLFLKNTGSRRSARKALFFEMKEYIMMLMVDTERESVTE</sequence>
<name>A0A8B6HQN9_MYTGA</name>
<keyword evidence="2" id="KW-0547">Nucleotide-binding</keyword>
<dbReference type="InterPro" id="IPR013126">
    <property type="entry name" value="Hsp_70_fam"/>
</dbReference>
<evidence type="ECO:0000313" key="6">
    <source>
        <dbReference type="Proteomes" id="UP000596742"/>
    </source>
</evidence>
<keyword evidence="3" id="KW-0067">ATP-binding</keyword>
<proteinExistence type="inferred from homology"/>